<gene>
    <name evidence="2" type="ORF">KQ248_22655</name>
</gene>
<keyword evidence="1" id="KW-0472">Membrane</keyword>
<keyword evidence="3" id="KW-1185">Reference proteome</keyword>
<dbReference type="Pfam" id="PF11660">
    <property type="entry name" value="DUF3262"/>
    <property type="match status" value="1"/>
</dbReference>
<feature type="transmembrane region" description="Helical" evidence="1">
    <location>
        <begin position="56"/>
        <end position="76"/>
    </location>
</feature>
<evidence type="ECO:0000313" key="3">
    <source>
        <dbReference type="Proteomes" id="UP000683436"/>
    </source>
</evidence>
<proteinExistence type="predicted"/>
<sequence>MTTAQSAAFKATGGFAAEKLSDLVVGIVLAVLLLWGAWAVTTAYKGWARGQVEKSALASLVARFAMIYLLLLALLVS</sequence>
<dbReference type="InterPro" id="IPR021676">
    <property type="entry name" value="DUF3262"/>
</dbReference>
<keyword evidence="2" id="KW-0614">Plasmid</keyword>
<dbReference type="RefSeq" id="WP_216707354.1">
    <property type="nucleotide sequence ID" value="NZ_CP076684.1"/>
</dbReference>
<feature type="transmembrane region" description="Helical" evidence="1">
    <location>
        <begin position="23"/>
        <end position="44"/>
    </location>
</feature>
<keyword evidence="1" id="KW-0812">Transmembrane</keyword>
<dbReference type="NCBIfam" id="TIGR03758">
    <property type="entry name" value="conj_TIGR03758"/>
    <property type="match status" value="1"/>
</dbReference>
<accession>A0ABX8J3J8</accession>
<dbReference type="Proteomes" id="UP000683436">
    <property type="component" value="Plasmid megaplasmid"/>
</dbReference>
<evidence type="ECO:0000313" key="2">
    <source>
        <dbReference type="EMBL" id="QWV19543.1"/>
    </source>
</evidence>
<protein>
    <submittedName>
        <fullName evidence="2">TIGR03758 family integrating conjugative element protein</fullName>
    </submittedName>
</protein>
<keyword evidence="1" id="KW-1133">Transmembrane helix</keyword>
<name>A0ABX8J3J8_9GAMM</name>
<organism evidence="2 3">
    <name type="scientific">Stutzerimonas zhaodongensis</name>
    <dbReference type="NCBI Taxonomy" id="1176257"/>
    <lineage>
        <taxon>Bacteria</taxon>
        <taxon>Pseudomonadati</taxon>
        <taxon>Pseudomonadota</taxon>
        <taxon>Gammaproteobacteria</taxon>
        <taxon>Pseudomonadales</taxon>
        <taxon>Pseudomonadaceae</taxon>
        <taxon>Stutzerimonas</taxon>
    </lineage>
</organism>
<reference evidence="2 3" key="1">
    <citation type="submission" date="2021-06" db="EMBL/GenBank/DDBJ databases">
        <title>Microbial metabolic specificity influences pelagic lipid remineralization.</title>
        <authorList>
            <person name="Behrendt L."/>
            <person name="Hunter J.E."/>
            <person name="Alcolombri U."/>
            <person name="Smriga S."/>
            <person name="Mincer T."/>
            <person name="Lowenstein D.P."/>
            <person name="Peaudecerf F.J."/>
            <person name="Fernandez V.I."/>
            <person name="Fredricks H."/>
            <person name="Almblad H."/>
            <person name="Harrison J.J."/>
            <person name="Stocker R."/>
            <person name="Van Mooy B.A.S."/>
        </authorList>
    </citation>
    <scope>NUCLEOTIDE SEQUENCE [LARGE SCALE GENOMIC DNA]</scope>
    <source>
        <strain evidence="2 3">A252</strain>
        <plasmid evidence="2 3">megaplasmid</plasmid>
    </source>
</reference>
<dbReference type="EMBL" id="CP076684">
    <property type="protein sequence ID" value="QWV19543.1"/>
    <property type="molecule type" value="Genomic_DNA"/>
</dbReference>
<evidence type="ECO:0000256" key="1">
    <source>
        <dbReference type="SAM" id="Phobius"/>
    </source>
</evidence>
<geneLocation type="plasmid" evidence="2 3">
    <name>megaplasmid</name>
</geneLocation>